<evidence type="ECO:0000313" key="3">
    <source>
        <dbReference type="Proteomes" id="UP000269945"/>
    </source>
</evidence>
<evidence type="ECO:0000313" key="2">
    <source>
        <dbReference type="EMBL" id="VCW79325.1"/>
    </source>
</evidence>
<gene>
    <name evidence="2" type="ORF">BN2614_LOCUS2</name>
</gene>
<sequence>RGGKVKPGSPAVGRCCRARSGPLGSSARHRQRAPQERGGSRGRPERRVRRRGYLGALVEVVHGPRAHEGELHVRVRVDAAGQDQLAGRVEDPQAGGRAPGGQQVAPERPHRAVLHQHVGHLRQ</sequence>
<accession>A0A9X9PZJ6</accession>
<feature type="non-terminal residue" evidence="2">
    <location>
        <position position="123"/>
    </location>
</feature>
<feature type="region of interest" description="Disordered" evidence="1">
    <location>
        <begin position="82"/>
        <end position="107"/>
    </location>
</feature>
<evidence type="ECO:0000256" key="1">
    <source>
        <dbReference type="SAM" id="MobiDB-lite"/>
    </source>
</evidence>
<feature type="non-terminal residue" evidence="2">
    <location>
        <position position="1"/>
    </location>
</feature>
<dbReference type="EMBL" id="CYRY02011776">
    <property type="protein sequence ID" value="VCW79325.1"/>
    <property type="molecule type" value="Genomic_DNA"/>
</dbReference>
<proteinExistence type="predicted"/>
<dbReference type="AlphaFoldDB" id="A0A9X9PZJ6"/>
<dbReference type="Proteomes" id="UP000269945">
    <property type="component" value="Unassembled WGS sequence"/>
</dbReference>
<feature type="compositionally biased region" description="Basic and acidic residues" evidence="1">
    <location>
        <begin position="33"/>
        <end position="45"/>
    </location>
</feature>
<organism evidence="2 3">
    <name type="scientific">Gulo gulo</name>
    <name type="common">Wolverine</name>
    <name type="synonym">Gluton</name>
    <dbReference type="NCBI Taxonomy" id="48420"/>
    <lineage>
        <taxon>Eukaryota</taxon>
        <taxon>Metazoa</taxon>
        <taxon>Chordata</taxon>
        <taxon>Craniata</taxon>
        <taxon>Vertebrata</taxon>
        <taxon>Euteleostomi</taxon>
        <taxon>Mammalia</taxon>
        <taxon>Eutheria</taxon>
        <taxon>Laurasiatheria</taxon>
        <taxon>Carnivora</taxon>
        <taxon>Caniformia</taxon>
        <taxon>Musteloidea</taxon>
        <taxon>Mustelidae</taxon>
        <taxon>Guloninae</taxon>
        <taxon>Gulo</taxon>
    </lineage>
</organism>
<feature type="region of interest" description="Disordered" evidence="1">
    <location>
        <begin position="1"/>
        <end position="50"/>
    </location>
</feature>
<reference evidence="2 3" key="1">
    <citation type="submission" date="2018-10" db="EMBL/GenBank/DDBJ databases">
        <authorList>
            <person name="Ekblom R."/>
            <person name="Jareborg N."/>
        </authorList>
    </citation>
    <scope>NUCLEOTIDE SEQUENCE [LARGE SCALE GENOMIC DNA]</scope>
    <source>
        <tissue evidence="2">Muscle</tissue>
    </source>
</reference>
<feature type="compositionally biased region" description="Low complexity" evidence="1">
    <location>
        <begin position="92"/>
        <end position="106"/>
    </location>
</feature>
<protein>
    <submittedName>
        <fullName evidence="2">Uncharacterized protein</fullName>
    </submittedName>
</protein>
<keyword evidence="3" id="KW-1185">Reference proteome</keyword>
<comment type="caution">
    <text evidence="2">The sequence shown here is derived from an EMBL/GenBank/DDBJ whole genome shotgun (WGS) entry which is preliminary data.</text>
</comment>
<name>A0A9X9PZJ6_GULGU</name>